<sequence length="538" mass="57578">MGGNSKLFAFIFRTIKTSANDPKSKNFLPVMLGNIQSGGAPLLPLKEDYWTIGKLGGASGLAIAKNIANQYYQIYGTPVIPWPKDPDPSLDLKDPKGVIKVIINGLENVYVSDFTNYDYDEASAAVTADIKMQFNYWTKNPGGLQPGQKITPLSLNVPFILTQNLCLSNSIDDSTCIDPSAAPVQIVGEGTFSADITQLNFNASLKITVAPNRSGINLAITKIALVTTGSGAPQFTNIKAQLTTESEFQEIISDLITSFMSAGDASKAVFTQMEQSLNGADNINAISNTLNTQTGNFLDARLGKVTGTLPGDEGQLSTNKVDLYLFDRIRYSLNNPGSDWYVKNLLDNYKNPPLNPFRPEDLNLGSFDLFAGFKLSNVTLSNVVITGFPNSTVPAASMILAPPNLRIALLLGSLNAGTTAKADFAATYPGGSLQFGITVTVHSVSLSAVINPDGDDANQLVVTFKSIDFQVPDLSALQIALSDQTGMAPAVQKVLNTAEVQQKIVAAIKGQFNDHLKPISGEVTTLIRKLMNQQLGGN</sequence>
<dbReference type="Proteomes" id="UP000192277">
    <property type="component" value="Unassembled WGS sequence"/>
</dbReference>
<proteinExistence type="predicted"/>
<evidence type="ECO:0000313" key="2">
    <source>
        <dbReference type="Proteomes" id="UP000192277"/>
    </source>
</evidence>
<organism evidence="1 2">
    <name type="scientific">Niastella koreensis</name>
    <dbReference type="NCBI Taxonomy" id="354356"/>
    <lineage>
        <taxon>Bacteria</taxon>
        <taxon>Pseudomonadati</taxon>
        <taxon>Bacteroidota</taxon>
        <taxon>Chitinophagia</taxon>
        <taxon>Chitinophagales</taxon>
        <taxon>Chitinophagaceae</taxon>
        <taxon>Niastella</taxon>
    </lineage>
</organism>
<comment type="caution">
    <text evidence="1">The sequence shown here is derived from an EMBL/GenBank/DDBJ whole genome shotgun (WGS) entry which is preliminary data.</text>
</comment>
<reference evidence="1 2" key="1">
    <citation type="submission" date="2016-04" db="EMBL/GenBank/DDBJ databases">
        <authorList>
            <person name="Chen L."/>
            <person name="Zhuang W."/>
            <person name="Wang G."/>
        </authorList>
    </citation>
    <scope>NUCLEOTIDE SEQUENCE [LARGE SCALE GENOMIC DNA]</scope>
    <source>
        <strain evidence="2">GR20</strain>
    </source>
</reference>
<dbReference type="RefSeq" id="WP_014217337.1">
    <property type="nucleotide sequence ID" value="NZ_LWBO01000019.1"/>
</dbReference>
<evidence type="ECO:0000313" key="1">
    <source>
        <dbReference type="EMBL" id="OQP45494.1"/>
    </source>
</evidence>
<protein>
    <submittedName>
        <fullName evidence="1">Uncharacterized protein</fullName>
    </submittedName>
</protein>
<accession>A0ABX3NV49</accession>
<keyword evidence="2" id="KW-1185">Reference proteome</keyword>
<name>A0ABX3NV49_9BACT</name>
<gene>
    <name evidence="1" type="ORF">A4D02_33075</name>
</gene>
<dbReference type="EMBL" id="LWBO01000019">
    <property type="protein sequence ID" value="OQP45494.1"/>
    <property type="molecule type" value="Genomic_DNA"/>
</dbReference>